<accession>A0ABQ9EB71</accession>
<feature type="coiled-coil region" evidence="1">
    <location>
        <begin position="411"/>
        <end position="442"/>
    </location>
</feature>
<name>A0ABQ9EB71_TEGGR</name>
<proteinExistence type="predicted"/>
<dbReference type="Pfam" id="PF00069">
    <property type="entry name" value="Pkinase"/>
    <property type="match status" value="1"/>
</dbReference>
<gene>
    <name evidence="4" type="ORF">KUTeg_020048</name>
</gene>
<dbReference type="Gene3D" id="1.10.510.10">
    <property type="entry name" value="Transferase(Phosphotransferase) domain 1"/>
    <property type="match status" value="1"/>
</dbReference>
<dbReference type="InterPro" id="IPR000719">
    <property type="entry name" value="Prot_kinase_dom"/>
</dbReference>
<dbReference type="Pfam" id="PF00350">
    <property type="entry name" value="Dynamin_N"/>
    <property type="match status" value="1"/>
</dbReference>
<reference evidence="4 5" key="1">
    <citation type="submission" date="2022-12" db="EMBL/GenBank/DDBJ databases">
        <title>Chromosome-level genome of Tegillarca granosa.</title>
        <authorList>
            <person name="Kim J."/>
        </authorList>
    </citation>
    <scope>NUCLEOTIDE SEQUENCE [LARGE SCALE GENOMIC DNA]</scope>
    <source>
        <strain evidence="4">Teg-2019</strain>
        <tissue evidence="4">Adductor muscle</tissue>
    </source>
</reference>
<keyword evidence="5" id="KW-1185">Reference proteome</keyword>
<keyword evidence="1" id="KW-0175">Coiled coil</keyword>
<feature type="domain" description="Protein kinase" evidence="3">
    <location>
        <begin position="770"/>
        <end position="1039"/>
    </location>
</feature>
<evidence type="ECO:0000256" key="2">
    <source>
        <dbReference type="SAM" id="MobiDB-lite"/>
    </source>
</evidence>
<dbReference type="Proteomes" id="UP001217089">
    <property type="component" value="Unassembled WGS sequence"/>
</dbReference>
<dbReference type="SUPFAM" id="SSF52540">
    <property type="entry name" value="P-loop containing nucleoside triphosphate hydrolases"/>
    <property type="match status" value="1"/>
</dbReference>
<dbReference type="InterPro" id="IPR045063">
    <property type="entry name" value="Dynamin_N"/>
</dbReference>
<dbReference type="SUPFAM" id="SSF56112">
    <property type="entry name" value="Protein kinase-like (PK-like)"/>
    <property type="match status" value="1"/>
</dbReference>
<dbReference type="Gene3D" id="3.40.50.300">
    <property type="entry name" value="P-loop containing nucleotide triphosphate hydrolases"/>
    <property type="match status" value="1"/>
</dbReference>
<feature type="coiled-coil region" evidence="1">
    <location>
        <begin position="43"/>
        <end position="96"/>
    </location>
</feature>
<dbReference type="EMBL" id="JARBDR010000918">
    <property type="protein sequence ID" value="KAJ8301061.1"/>
    <property type="molecule type" value="Genomic_DNA"/>
</dbReference>
<evidence type="ECO:0000313" key="5">
    <source>
        <dbReference type="Proteomes" id="UP001217089"/>
    </source>
</evidence>
<dbReference type="InterPro" id="IPR011009">
    <property type="entry name" value="Kinase-like_dom_sf"/>
</dbReference>
<organism evidence="4 5">
    <name type="scientific">Tegillarca granosa</name>
    <name type="common">Malaysian cockle</name>
    <name type="synonym">Anadara granosa</name>
    <dbReference type="NCBI Taxonomy" id="220873"/>
    <lineage>
        <taxon>Eukaryota</taxon>
        <taxon>Metazoa</taxon>
        <taxon>Spiralia</taxon>
        <taxon>Lophotrochozoa</taxon>
        <taxon>Mollusca</taxon>
        <taxon>Bivalvia</taxon>
        <taxon>Autobranchia</taxon>
        <taxon>Pteriomorphia</taxon>
        <taxon>Arcoida</taxon>
        <taxon>Arcoidea</taxon>
        <taxon>Arcidae</taxon>
        <taxon>Tegillarca</taxon>
    </lineage>
</organism>
<evidence type="ECO:0000259" key="3">
    <source>
        <dbReference type="PROSITE" id="PS50011"/>
    </source>
</evidence>
<dbReference type="PANTHER" id="PTHR26392:SF92">
    <property type="entry name" value="PROTEIN KINASE DOMAIN-CONTAINING PROTEIN"/>
    <property type="match status" value="1"/>
</dbReference>
<protein>
    <recommendedName>
        <fullName evidence="3">Protein kinase domain-containing protein</fullName>
    </recommendedName>
</protein>
<dbReference type="SMART" id="SM00220">
    <property type="entry name" value="S_TKc"/>
    <property type="match status" value="1"/>
</dbReference>
<dbReference type="PANTHER" id="PTHR26392">
    <property type="entry name" value="MITOGEN-ACTIVATED PROTEIN KINASE KINASE KINASE 7-RELATED"/>
    <property type="match status" value="1"/>
</dbReference>
<dbReference type="PROSITE" id="PS50011">
    <property type="entry name" value="PROTEIN_KINASE_DOM"/>
    <property type="match status" value="1"/>
</dbReference>
<evidence type="ECO:0000313" key="4">
    <source>
        <dbReference type="EMBL" id="KAJ8301061.1"/>
    </source>
</evidence>
<comment type="caution">
    <text evidence="4">The sequence shown here is derived from an EMBL/GenBank/DDBJ whole genome shotgun (WGS) entry which is preliminary data.</text>
</comment>
<evidence type="ECO:0000256" key="1">
    <source>
        <dbReference type="SAM" id="Coils"/>
    </source>
</evidence>
<dbReference type="InterPro" id="IPR027417">
    <property type="entry name" value="P-loop_NTPase"/>
</dbReference>
<feature type="compositionally biased region" description="Acidic residues" evidence="2">
    <location>
        <begin position="556"/>
        <end position="568"/>
    </location>
</feature>
<feature type="region of interest" description="Disordered" evidence="2">
    <location>
        <begin position="556"/>
        <end position="580"/>
    </location>
</feature>
<sequence>MHRQSLKASFRTNSEAKEIKEEDILNLEDYDDAWEYAEELGGLNDLEETKERLLMHIRKGETNPKQQIEAAMMRMYKEDEQKRLKLTELLNETKETLAIFQVENNQGKAGQRGSAAIEGLLKTEGATKDLALDFNSRLESVKSGECMVVVSGETSAGKSTVLNLLLEENILPTHTLSCTSVVTKIAYGTKRRAEIIYVDKSRPSETLILDKDHQMEQLKRAIYVENVDNRLKATEIQEVKLFLPSNILKSGLVFVDTPGIGENDAMDEVITRFVDAHHIMGFIYLINLIKLILEHQKQFCEGEGNISFDPKSAIFLCNLWDTVKKEEADVVYDNAVNKLSQCWPSLSPSQVIRLSAKKAQAELKIDPDYIKEDYKLTLEGIKDIHHRAVDGRVKKTYKWIENILLRSAHHLKTLVRRLDSSERDLEDKMKQVFEKLEGLRKRSDCVLEDMNTRIRAEAEDIYKQFRQYLRSPASRIAITNWIEDELPSKDDNTISWIEVKNKIGTLVSLRITEQLEKWEQSTRMAQSLENKIMLDIRAQLHLLQDDLTEIEEDIQEDDNASISSEEEFTTAHRDRGGRRQTLPAFRSPVSSLSANEAAIPLKILTRAKNPMIKFLRDFRRTAIFDDIILARKLKQYRENPCIVAKQRTEKILNSLLEDQGSECLFLFVEGLLYRPKQYLKSLKENIPALVQSNEDLMNHIAMCRVDASDSRSLYIRMMEDMEKLRRRLIEYGQGNIFVDDFMGEDIFISKDIELDRTSTFKVSDMVLDSSSRHESMKKGLPRGLWTAFQNGYVTKDGIEKSVSMRIYLPSARIESTYPEIARLRCLHHEHVAEFLGVHHSDSPIQAFVYDNHLKSLRQFIKSGFSRLKQDLPRIVNEVANGIEYLHRKKMVHMELNTNTITVTSDGDVKLTGGCLPRLAAFPFDKEAIEVGEFVYLSPEVLMGELYIACADIYALGLLLFELFVDRPFSAQRKWKLDHFSSKVNPKEMLDLEMNLTNFSESTKNLINWCLSIDPNIRPSTQIFLQNVQEIKQEMPESYFENYTSRLNDCSIWITFMWSRVLNNNVKGNLFLQMSVIYLHVIFIKKLYKKEYQIASKANSLMQQSQFIFSNNNI</sequence>